<keyword evidence="3" id="KW-1185">Reference proteome</keyword>
<dbReference type="EMBL" id="JACHXN010000029">
    <property type="protein sequence ID" value="MBB3149247.1"/>
    <property type="molecule type" value="Genomic_DNA"/>
</dbReference>
<sequence>MYPNRWNDFRPSKKLWLWSMVGASAGTMLIGFLFAGWTTAGRASWMAEDAAQDARAELAAALCVEKFKSEANADSNLATLKDLSTWKRSEYVEDGGWVKLRGMKKSLPGVASLCAKELATLDRISASNGPSPTSGG</sequence>
<evidence type="ECO:0000256" key="1">
    <source>
        <dbReference type="SAM" id="Phobius"/>
    </source>
</evidence>
<keyword evidence="1" id="KW-0472">Membrane</keyword>
<comment type="caution">
    <text evidence="2">The sequence shown here is derived from an EMBL/GenBank/DDBJ whole genome shotgun (WGS) entry which is preliminary data.</text>
</comment>
<gene>
    <name evidence="2" type="ORF">FHS21_005699</name>
</gene>
<evidence type="ECO:0000313" key="2">
    <source>
        <dbReference type="EMBL" id="MBB3149247.1"/>
    </source>
</evidence>
<keyword evidence="1" id="KW-1133">Transmembrane helix</keyword>
<keyword evidence="1" id="KW-0812">Transmembrane</keyword>
<dbReference type="RefSeq" id="WP_183665010.1">
    <property type="nucleotide sequence ID" value="NZ_JACHXN010000029.1"/>
</dbReference>
<dbReference type="AlphaFoldDB" id="A0A839UFB7"/>
<protein>
    <submittedName>
        <fullName evidence="2">Uncharacterized protein</fullName>
    </submittedName>
</protein>
<feature type="transmembrane region" description="Helical" evidence="1">
    <location>
        <begin position="15"/>
        <end position="37"/>
    </location>
</feature>
<name>A0A839UFB7_9HYPH</name>
<reference evidence="2 3" key="1">
    <citation type="submission" date="2020-08" db="EMBL/GenBank/DDBJ databases">
        <title>Genomic Encyclopedia of Type Strains, Phase III (KMG-III): the genomes of soil and plant-associated and newly described type strains.</title>
        <authorList>
            <person name="Whitman W."/>
        </authorList>
    </citation>
    <scope>NUCLEOTIDE SEQUENCE [LARGE SCALE GENOMIC DNA]</scope>
    <source>
        <strain evidence="2 3">CECT 7015</strain>
    </source>
</reference>
<proteinExistence type="predicted"/>
<organism evidence="2 3">
    <name type="scientific">Phyllobacterium trifolii</name>
    <dbReference type="NCBI Taxonomy" id="300193"/>
    <lineage>
        <taxon>Bacteria</taxon>
        <taxon>Pseudomonadati</taxon>
        <taxon>Pseudomonadota</taxon>
        <taxon>Alphaproteobacteria</taxon>
        <taxon>Hyphomicrobiales</taxon>
        <taxon>Phyllobacteriaceae</taxon>
        <taxon>Phyllobacterium</taxon>
    </lineage>
</organism>
<dbReference type="Proteomes" id="UP000554520">
    <property type="component" value="Unassembled WGS sequence"/>
</dbReference>
<evidence type="ECO:0000313" key="3">
    <source>
        <dbReference type="Proteomes" id="UP000554520"/>
    </source>
</evidence>
<accession>A0A839UFB7</accession>